<reference evidence="2" key="3">
    <citation type="submission" date="2015-06" db="UniProtKB">
        <authorList>
            <consortium name="EnsemblMetazoa"/>
        </authorList>
    </citation>
    <scope>IDENTIFICATION</scope>
</reference>
<dbReference type="PANTHER" id="PTHR28366">
    <property type="entry name" value="CHROMOSOME 1 OPEN READING FRAME 131"/>
    <property type="match status" value="1"/>
</dbReference>
<evidence type="ECO:0000313" key="3">
    <source>
        <dbReference type="Proteomes" id="UP000015101"/>
    </source>
</evidence>
<dbReference type="EMBL" id="AMQM01003580">
    <property type="status" value="NOT_ANNOTATED_CDS"/>
    <property type="molecule type" value="Genomic_DNA"/>
</dbReference>
<dbReference type="InParanoid" id="T1F356"/>
<dbReference type="STRING" id="6412.T1F356"/>
<evidence type="ECO:0000313" key="2">
    <source>
        <dbReference type="EnsemblMetazoa" id="HelroP170515"/>
    </source>
</evidence>
<dbReference type="EnsemblMetazoa" id="HelroT170515">
    <property type="protein sequence ID" value="HelroP170515"/>
    <property type="gene ID" value="HelroG170515"/>
</dbReference>
<dbReference type="Pfam" id="PF15375">
    <property type="entry name" value="FSAF1"/>
    <property type="match status" value="1"/>
</dbReference>
<name>T1F356_HELRO</name>
<dbReference type="EMBL" id="KB096222">
    <property type="protein sequence ID" value="ESO07204.1"/>
    <property type="molecule type" value="Genomic_DNA"/>
</dbReference>
<evidence type="ECO:0000313" key="1">
    <source>
        <dbReference type="EMBL" id="ESO07204.1"/>
    </source>
</evidence>
<protein>
    <submittedName>
        <fullName evidence="1 2">Uncharacterized protein</fullName>
    </submittedName>
</protein>
<keyword evidence="3" id="KW-1185">Reference proteome</keyword>
<accession>T1F356</accession>
<dbReference type="InterPro" id="IPR052852">
    <property type="entry name" value="SSU_Processome_Comp"/>
</dbReference>
<dbReference type="RefSeq" id="XP_009014582.1">
    <property type="nucleotide sequence ID" value="XM_009016334.1"/>
</dbReference>
<organism evidence="2 3">
    <name type="scientific">Helobdella robusta</name>
    <name type="common">Californian leech</name>
    <dbReference type="NCBI Taxonomy" id="6412"/>
    <lineage>
        <taxon>Eukaryota</taxon>
        <taxon>Metazoa</taxon>
        <taxon>Spiralia</taxon>
        <taxon>Lophotrochozoa</taxon>
        <taxon>Annelida</taxon>
        <taxon>Clitellata</taxon>
        <taxon>Hirudinea</taxon>
        <taxon>Rhynchobdellida</taxon>
        <taxon>Glossiphoniidae</taxon>
        <taxon>Helobdella</taxon>
    </lineage>
</organism>
<dbReference type="Proteomes" id="UP000015101">
    <property type="component" value="Unassembled WGS sequence"/>
</dbReference>
<dbReference type="AlphaFoldDB" id="T1F356"/>
<dbReference type="HOGENOM" id="CLU_2239445_0_0_1"/>
<dbReference type="GeneID" id="20203255"/>
<dbReference type="CTD" id="20203255"/>
<sequence>MRKEKKDKKNKEKVKKSKIEFDLKKAKMEVLQLGLKGLASDEKEDATVRMLTKLGAKPPKNKAVNYKEFLAKKQSEKQNLLKEQEMRKLFGGKLIKRSQIDKKKM</sequence>
<dbReference type="KEGG" id="hro:HELRODRAFT_170515"/>
<reference evidence="3" key="1">
    <citation type="submission" date="2012-12" db="EMBL/GenBank/DDBJ databases">
        <authorList>
            <person name="Hellsten U."/>
            <person name="Grimwood J."/>
            <person name="Chapman J.A."/>
            <person name="Shapiro H."/>
            <person name="Aerts A."/>
            <person name="Otillar R.P."/>
            <person name="Terry A.Y."/>
            <person name="Boore J.L."/>
            <person name="Simakov O."/>
            <person name="Marletaz F."/>
            <person name="Cho S.-J."/>
            <person name="Edsinger-Gonzales E."/>
            <person name="Havlak P."/>
            <person name="Kuo D.-H."/>
            <person name="Larsson T."/>
            <person name="Lv J."/>
            <person name="Arendt D."/>
            <person name="Savage R."/>
            <person name="Osoegawa K."/>
            <person name="de Jong P."/>
            <person name="Lindberg D.R."/>
            <person name="Seaver E.C."/>
            <person name="Weisblat D.A."/>
            <person name="Putnam N.H."/>
            <person name="Grigoriev I.V."/>
            <person name="Rokhsar D.S."/>
        </authorList>
    </citation>
    <scope>NUCLEOTIDE SEQUENCE</scope>
</reference>
<dbReference type="InterPro" id="IPR027973">
    <property type="entry name" value="FSAF1-like"/>
</dbReference>
<dbReference type="PANTHER" id="PTHR28366:SF1">
    <property type="entry name" value="CHROMOSOME 1 OPEN READING FRAME 131"/>
    <property type="match status" value="1"/>
</dbReference>
<reference evidence="1 3" key="2">
    <citation type="journal article" date="2013" name="Nature">
        <title>Insights into bilaterian evolution from three spiralian genomes.</title>
        <authorList>
            <person name="Simakov O."/>
            <person name="Marletaz F."/>
            <person name="Cho S.J."/>
            <person name="Edsinger-Gonzales E."/>
            <person name="Havlak P."/>
            <person name="Hellsten U."/>
            <person name="Kuo D.H."/>
            <person name="Larsson T."/>
            <person name="Lv J."/>
            <person name="Arendt D."/>
            <person name="Savage R."/>
            <person name="Osoegawa K."/>
            <person name="de Jong P."/>
            <person name="Grimwood J."/>
            <person name="Chapman J.A."/>
            <person name="Shapiro H."/>
            <person name="Aerts A."/>
            <person name="Otillar R.P."/>
            <person name="Terry A.Y."/>
            <person name="Boore J.L."/>
            <person name="Grigoriev I.V."/>
            <person name="Lindberg D.R."/>
            <person name="Seaver E.C."/>
            <person name="Weisblat D.A."/>
            <person name="Putnam N.H."/>
            <person name="Rokhsar D.S."/>
        </authorList>
    </citation>
    <scope>NUCLEOTIDE SEQUENCE</scope>
</reference>
<proteinExistence type="predicted"/>
<dbReference type="OrthoDB" id="10067479at2759"/>
<gene>
    <name evidence="2" type="primary">20203255</name>
    <name evidence="1" type="ORF">HELRODRAFT_170515</name>
</gene>